<dbReference type="InterPro" id="IPR036188">
    <property type="entry name" value="FAD/NAD-bd_sf"/>
</dbReference>
<dbReference type="Pfam" id="PF01266">
    <property type="entry name" value="DAO"/>
    <property type="match status" value="1"/>
</dbReference>
<dbReference type="EMBL" id="JARBDR010000917">
    <property type="protein sequence ID" value="KAJ8303482.1"/>
    <property type="molecule type" value="Genomic_DNA"/>
</dbReference>
<protein>
    <recommendedName>
        <fullName evidence="1">FAD dependent oxidoreductase domain-containing protein</fullName>
    </recommendedName>
</protein>
<name>A0ABQ9EHS8_TEGGR</name>
<comment type="caution">
    <text evidence="2">The sequence shown here is derived from an EMBL/GenBank/DDBJ whole genome shotgun (WGS) entry which is preliminary data.</text>
</comment>
<organism evidence="2 3">
    <name type="scientific">Tegillarca granosa</name>
    <name type="common">Malaysian cockle</name>
    <name type="synonym">Anadara granosa</name>
    <dbReference type="NCBI Taxonomy" id="220873"/>
    <lineage>
        <taxon>Eukaryota</taxon>
        <taxon>Metazoa</taxon>
        <taxon>Spiralia</taxon>
        <taxon>Lophotrochozoa</taxon>
        <taxon>Mollusca</taxon>
        <taxon>Bivalvia</taxon>
        <taxon>Autobranchia</taxon>
        <taxon>Pteriomorphia</taxon>
        <taxon>Arcoida</taxon>
        <taxon>Arcoidea</taxon>
        <taxon>Arcidae</taxon>
        <taxon>Tegillarca</taxon>
    </lineage>
</organism>
<accession>A0ABQ9EHS8</accession>
<evidence type="ECO:0000313" key="2">
    <source>
        <dbReference type="EMBL" id="KAJ8303482.1"/>
    </source>
</evidence>
<proteinExistence type="predicted"/>
<dbReference type="Gene3D" id="3.30.9.10">
    <property type="entry name" value="D-Amino Acid Oxidase, subunit A, domain 2"/>
    <property type="match status" value="1"/>
</dbReference>
<dbReference type="InterPro" id="IPR006076">
    <property type="entry name" value="FAD-dep_OxRdtase"/>
</dbReference>
<dbReference type="PANTHER" id="PTHR13847">
    <property type="entry name" value="SARCOSINE DEHYDROGENASE-RELATED"/>
    <property type="match status" value="1"/>
</dbReference>
<gene>
    <name evidence="2" type="ORF">KUTeg_019878</name>
</gene>
<dbReference type="SUPFAM" id="SSF51905">
    <property type="entry name" value="FAD/NAD(P)-binding domain"/>
    <property type="match status" value="1"/>
</dbReference>
<dbReference type="Gene3D" id="3.50.50.60">
    <property type="entry name" value="FAD/NAD(P)-binding domain"/>
    <property type="match status" value="1"/>
</dbReference>
<evidence type="ECO:0000259" key="1">
    <source>
        <dbReference type="Pfam" id="PF01266"/>
    </source>
</evidence>
<reference evidence="2 3" key="1">
    <citation type="submission" date="2022-12" db="EMBL/GenBank/DDBJ databases">
        <title>Chromosome-level genome of Tegillarca granosa.</title>
        <authorList>
            <person name="Kim J."/>
        </authorList>
    </citation>
    <scope>NUCLEOTIDE SEQUENCE [LARGE SCALE GENOMIC DNA]</scope>
    <source>
        <strain evidence="2">Teg-2019</strain>
        <tissue evidence="2">Adductor muscle</tissue>
    </source>
</reference>
<evidence type="ECO:0000313" key="3">
    <source>
        <dbReference type="Proteomes" id="UP001217089"/>
    </source>
</evidence>
<sequence length="132" mass="14917">MYPKSSNVMEIYIFKIAAKLTCGTTWHSAGMVGQAKDDVPTSKLIEYSRSLYKKFEAEGNHVGWKNCGSLMLAQTEDRFIHMQRKHSVAIATGVESYVISPEEVKQHCQMIRTDDLAVCMTTKSLNNCICKY</sequence>
<feature type="domain" description="FAD dependent oxidoreductase" evidence="1">
    <location>
        <begin position="20"/>
        <end position="113"/>
    </location>
</feature>
<keyword evidence="3" id="KW-1185">Reference proteome</keyword>
<dbReference type="PANTHER" id="PTHR13847:SF193">
    <property type="entry name" value="PYRUVATE DEHYDROGENASE PHOSPHATASE REGULATORY SUBUNIT, MITOCHONDRIAL"/>
    <property type="match status" value="1"/>
</dbReference>
<dbReference type="Proteomes" id="UP001217089">
    <property type="component" value="Unassembled WGS sequence"/>
</dbReference>